<gene>
    <name evidence="2" type="ORF">SSOP1_1010</name>
</gene>
<feature type="domain" description="Calcium binding protein SSO6904" evidence="1">
    <location>
        <begin position="4"/>
        <end position="93"/>
    </location>
</feature>
<protein>
    <recommendedName>
        <fullName evidence="1">Calcium binding protein SSO6904 domain-containing protein</fullName>
    </recommendedName>
</protein>
<proteinExistence type="predicted"/>
<dbReference type="Proteomes" id="UP000076770">
    <property type="component" value="Chromosome i"/>
</dbReference>
<evidence type="ECO:0000259" key="1">
    <source>
        <dbReference type="Pfam" id="PF18249"/>
    </source>
</evidence>
<dbReference type="PATRIC" id="fig|2287.9.peg.1020"/>
<dbReference type="EMBL" id="LT549890">
    <property type="protein sequence ID" value="SAI84564.1"/>
    <property type="molecule type" value="Genomic_DNA"/>
</dbReference>
<evidence type="ECO:0000313" key="3">
    <source>
        <dbReference type="Proteomes" id="UP000076770"/>
    </source>
</evidence>
<dbReference type="Pfam" id="PF18249">
    <property type="entry name" value="Ca_bind_SSO6904"/>
    <property type="match status" value="1"/>
</dbReference>
<evidence type="ECO:0000313" key="2">
    <source>
        <dbReference type="EMBL" id="SAI84564.1"/>
    </source>
</evidence>
<dbReference type="InterPro" id="IPR040534">
    <property type="entry name" value="Ca_bind_SSO6904"/>
</dbReference>
<name>A0A157SZK4_SACSO</name>
<dbReference type="AlphaFoldDB" id="A0A157SZK4"/>
<dbReference type="SMR" id="A0A157SZK4"/>
<accession>A0A157SZK4</accession>
<dbReference type="Gene3D" id="1.20.120.970">
    <property type="match status" value="1"/>
</dbReference>
<reference evidence="3" key="1">
    <citation type="submission" date="2016-04" db="EMBL/GenBank/DDBJ databases">
        <authorList>
            <person name="Shah S.A."/>
            <person name="Garrett R.A."/>
        </authorList>
    </citation>
    <scope>NUCLEOTIDE SEQUENCE [LARGE SCALE GENOMIC DNA]</scope>
    <source>
        <strain evidence="3">ATCC 35091 / DSM 1616 / JCM 8930 / NBRC 15331 / P1</strain>
    </source>
</reference>
<sequence length="94" mass="11162">MMAMSILEDPEFVKLRQFKGKVNFNLVMQILDEIELDLRGSDNIKTSIIYVYSSHLDEIRKNKEFYDMIAEILQRYYKKIGIENVNQLILTTIK</sequence>
<organism evidence="2 3">
    <name type="scientific">Saccharolobus solfataricus</name>
    <name type="common">Sulfolobus solfataricus</name>
    <dbReference type="NCBI Taxonomy" id="2287"/>
    <lineage>
        <taxon>Archaea</taxon>
        <taxon>Thermoproteota</taxon>
        <taxon>Thermoprotei</taxon>
        <taxon>Sulfolobales</taxon>
        <taxon>Sulfolobaceae</taxon>
        <taxon>Saccharolobus</taxon>
    </lineage>
</organism>